<gene>
    <name evidence="7" type="ORF">F8M49_13820</name>
</gene>
<organism evidence="7 8">
    <name type="scientific">Rhodococcus zopfii</name>
    <dbReference type="NCBI Taxonomy" id="43772"/>
    <lineage>
        <taxon>Bacteria</taxon>
        <taxon>Bacillati</taxon>
        <taxon>Actinomycetota</taxon>
        <taxon>Actinomycetes</taxon>
        <taxon>Mycobacteriales</taxon>
        <taxon>Nocardiaceae</taxon>
        <taxon>Rhodococcus</taxon>
    </lineage>
</organism>
<accession>A0ABU3WRW6</accession>
<comment type="caution">
    <text evidence="7">The sequence shown here is derived from an EMBL/GenBank/DDBJ whole genome shotgun (WGS) entry which is preliminary data.</text>
</comment>
<comment type="similarity">
    <text evidence="5">Belongs to the NtaA/SnaA/DszA monooxygenase family.</text>
</comment>
<evidence type="ECO:0000256" key="3">
    <source>
        <dbReference type="ARBA" id="ARBA00023002"/>
    </source>
</evidence>
<dbReference type="InterPro" id="IPR036661">
    <property type="entry name" value="Luciferase-like_sf"/>
</dbReference>
<keyword evidence="8" id="KW-1185">Reference proteome</keyword>
<dbReference type="PANTHER" id="PTHR30011:SF16">
    <property type="entry name" value="C2H2 FINGER DOMAIN TRANSCRIPTION FACTOR (EUROFUNG)-RELATED"/>
    <property type="match status" value="1"/>
</dbReference>
<evidence type="ECO:0000256" key="2">
    <source>
        <dbReference type="ARBA" id="ARBA00022643"/>
    </source>
</evidence>
<dbReference type="NCBIfam" id="TIGR03860">
    <property type="entry name" value="FMN_nitrolo"/>
    <property type="match status" value="1"/>
</dbReference>
<dbReference type="InterPro" id="IPR051260">
    <property type="entry name" value="Diverse_substr_monoxygenases"/>
</dbReference>
<keyword evidence="4 7" id="KW-0503">Monooxygenase</keyword>
<keyword evidence="1" id="KW-0285">Flavoprotein</keyword>
<sequence>MPHPKPSIFFVSSEFHFTDRFPRWNADSGYAGPDGNHRSKAEFARELEELGFDAVFVADFAGLNRNQIRHNGPRSFEPLTLAAFLAAHTDRIGLVITLSTQFSEPYTVARELNSLDRLSAGRAGWNVVTSFNGESNYGYSALPTPADRYRRAREFLDVTMALWTSWDPDAIVSDRDTEVYVDTDRVRDIEWKGENFRVRQALDLPPSPQRFPVIAQAGASELGIGFAAESAEVVFVASPDLPSGQRYYEKLKSAMVASGRQPDDLAVLPGIRIHLGDTVEDAQAAYRAELTDLDLARAREAIRYEIPELDLSDLGFDDPVPLERFPTLDDIERRGRRVSRALIYRTWVESGEYVNLRDLMLRYATSFGHFQIVGTAESAAATIEEWIDERAADGFILLGGSSFERIRRDLVPLLRRRGIFRDPAAEPDRAATLRQRLGTTPGLDRNRHLAVR</sequence>
<evidence type="ECO:0000256" key="5">
    <source>
        <dbReference type="ARBA" id="ARBA00033748"/>
    </source>
</evidence>
<dbReference type="Pfam" id="PF00296">
    <property type="entry name" value="Bac_luciferase"/>
    <property type="match status" value="1"/>
</dbReference>
<evidence type="ECO:0000256" key="1">
    <source>
        <dbReference type="ARBA" id="ARBA00022630"/>
    </source>
</evidence>
<evidence type="ECO:0000256" key="4">
    <source>
        <dbReference type="ARBA" id="ARBA00023033"/>
    </source>
</evidence>
<evidence type="ECO:0000313" key="7">
    <source>
        <dbReference type="EMBL" id="MDV2476153.1"/>
    </source>
</evidence>
<proteinExistence type="inferred from homology"/>
<dbReference type="PIRSF" id="PIRSF000337">
    <property type="entry name" value="NTA_MOA"/>
    <property type="match status" value="1"/>
</dbReference>
<dbReference type="Proteomes" id="UP001275440">
    <property type="component" value="Unassembled WGS sequence"/>
</dbReference>
<dbReference type="InterPro" id="IPR016215">
    <property type="entry name" value="NTA_MOA"/>
</dbReference>
<dbReference type="SUPFAM" id="SSF51679">
    <property type="entry name" value="Bacterial luciferase-like"/>
    <property type="match status" value="1"/>
</dbReference>
<evidence type="ECO:0000313" key="8">
    <source>
        <dbReference type="Proteomes" id="UP001275440"/>
    </source>
</evidence>
<dbReference type="PANTHER" id="PTHR30011">
    <property type="entry name" value="ALKANESULFONATE MONOOXYGENASE-RELATED"/>
    <property type="match status" value="1"/>
</dbReference>
<protein>
    <submittedName>
        <fullName evidence="7">NtaA/DmoA family FMN-dependent monooxygenase</fullName>
        <ecNumber evidence="7">1.14.-.-</ecNumber>
    </submittedName>
</protein>
<dbReference type="GO" id="GO:0004497">
    <property type="term" value="F:monooxygenase activity"/>
    <property type="evidence" value="ECO:0007669"/>
    <property type="project" value="UniProtKB-KW"/>
</dbReference>
<dbReference type="Gene3D" id="3.20.20.30">
    <property type="entry name" value="Luciferase-like domain"/>
    <property type="match status" value="1"/>
</dbReference>
<name>A0ABU3WRW6_9NOCA</name>
<dbReference type="InterPro" id="IPR011251">
    <property type="entry name" value="Luciferase-like_dom"/>
</dbReference>
<dbReference type="EC" id="1.14.-.-" evidence="7"/>
<keyword evidence="3 7" id="KW-0560">Oxidoreductase</keyword>
<feature type="domain" description="Luciferase-like" evidence="6">
    <location>
        <begin position="36"/>
        <end position="385"/>
    </location>
</feature>
<reference evidence="7 8" key="1">
    <citation type="submission" date="2019-10" db="EMBL/GenBank/DDBJ databases">
        <title>Draft Genome Assembly of Rhodococcus zopfii DSM44189.</title>
        <authorList>
            <person name="Sutton J.M."/>
            <person name="Akob D.M."/>
            <person name="Bushman T.J."/>
        </authorList>
    </citation>
    <scope>NUCLEOTIDE SEQUENCE [LARGE SCALE GENOMIC DNA]</scope>
    <source>
        <strain evidence="7 8">DSM 44189</strain>
    </source>
</reference>
<keyword evidence="2" id="KW-0288">FMN</keyword>
<dbReference type="EMBL" id="WBMO01000001">
    <property type="protein sequence ID" value="MDV2476153.1"/>
    <property type="molecule type" value="Genomic_DNA"/>
</dbReference>
<evidence type="ECO:0000259" key="6">
    <source>
        <dbReference type="Pfam" id="PF00296"/>
    </source>
</evidence>